<dbReference type="GO" id="GO:0016020">
    <property type="term" value="C:membrane"/>
    <property type="evidence" value="ECO:0007669"/>
    <property type="project" value="UniProtKB-SubCell"/>
</dbReference>
<keyword evidence="7" id="KW-0479">Metal-binding</keyword>
<dbReference type="AlphaFoldDB" id="A0A4Y7IU16"/>
<evidence type="ECO:0000256" key="1">
    <source>
        <dbReference type="ARBA" id="ARBA00000900"/>
    </source>
</evidence>
<dbReference type="OMA" id="YECPSES"/>
<evidence type="ECO:0000256" key="4">
    <source>
        <dbReference type="ARBA" id="ARBA00012483"/>
    </source>
</evidence>
<keyword evidence="12 15" id="KW-1133">Transmembrane helix</keyword>
<keyword evidence="11" id="KW-0862">Zinc</keyword>
<sequence length="232" mass="26255">QENRYPIKCSNSGNEPQISYPFRVKDRQGEGGYPGFDLTCNTLGETVLRLPQSGEFLVRKIDYVNKEIRLYDQDGCLARRFQQQNLNINLSPFEGFGFRTFNFANCPPSATSHPPDELAGKFLDVRCFNEDTKTIVFPVSPTSTSDSKISQVLTRLGCVIKAPITIPVPLNAVRDVYKYGFDDLYLTWIDPKKPPDSDRKGLVMLIIAVITVIIALIGFYIKMGKRCETHQY</sequence>
<feature type="transmembrane region" description="Helical" evidence="15">
    <location>
        <begin position="201"/>
        <end position="221"/>
    </location>
</feature>
<keyword evidence="6 15" id="KW-0812">Transmembrane</keyword>
<evidence type="ECO:0000256" key="3">
    <source>
        <dbReference type="ARBA" id="ARBA00004906"/>
    </source>
</evidence>
<name>A0A4Y7IU16_PAPSO</name>
<feature type="domain" description="Wall-associated receptor kinase galacturonan-binding" evidence="16">
    <location>
        <begin position="9"/>
        <end position="72"/>
    </location>
</feature>
<keyword evidence="18" id="KW-1185">Reference proteome</keyword>
<keyword evidence="8" id="KW-0732">Signal</keyword>
<dbReference type="EC" id="2.3.2.27" evidence="4"/>
<evidence type="ECO:0000256" key="2">
    <source>
        <dbReference type="ARBA" id="ARBA00004167"/>
    </source>
</evidence>
<dbReference type="Pfam" id="PF13947">
    <property type="entry name" value="GUB_WAK_bind"/>
    <property type="match status" value="1"/>
</dbReference>
<comment type="subcellular location">
    <subcellularLocation>
        <location evidence="2">Membrane</location>
        <topology evidence="2">Single-pass membrane protein</topology>
    </subcellularLocation>
</comment>
<evidence type="ECO:0000256" key="9">
    <source>
        <dbReference type="ARBA" id="ARBA00022771"/>
    </source>
</evidence>
<evidence type="ECO:0000256" key="5">
    <source>
        <dbReference type="ARBA" id="ARBA00022679"/>
    </source>
</evidence>
<evidence type="ECO:0000256" key="8">
    <source>
        <dbReference type="ARBA" id="ARBA00022729"/>
    </source>
</evidence>
<keyword evidence="9" id="KW-0863">Zinc-finger</keyword>
<evidence type="ECO:0000256" key="12">
    <source>
        <dbReference type="ARBA" id="ARBA00022989"/>
    </source>
</evidence>
<dbReference type="PANTHER" id="PTHR46279:SF9">
    <property type="entry name" value="OS01G0116300 PROTEIN"/>
    <property type="match status" value="1"/>
</dbReference>
<evidence type="ECO:0000313" key="18">
    <source>
        <dbReference type="Proteomes" id="UP000316621"/>
    </source>
</evidence>
<dbReference type="EMBL" id="CM010716">
    <property type="protein sequence ID" value="RZC51231.1"/>
    <property type="molecule type" value="Genomic_DNA"/>
</dbReference>
<keyword evidence="13 15" id="KW-0472">Membrane</keyword>
<dbReference type="Proteomes" id="UP000316621">
    <property type="component" value="Chromosome 2"/>
</dbReference>
<comment type="similarity">
    <text evidence="14">Belongs to the RING-type zinc finger family. ATL subfamily.</text>
</comment>
<evidence type="ECO:0000256" key="13">
    <source>
        <dbReference type="ARBA" id="ARBA00023136"/>
    </source>
</evidence>
<comment type="catalytic activity">
    <reaction evidence="1">
        <text>S-ubiquitinyl-[E2 ubiquitin-conjugating enzyme]-L-cysteine + [acceptor protein]-L-lysine = [E2 ubiquitin-conjugating enzyme]-L-cysteine + N(6)-ubiquitinyl-[acceptor protein]-L-lysine.</text>
        <dbReference type="EC" id="2.3.2.27"/>
    </reaction>
</comment>
<reference evidence="17 18" key="1">
    <citation type="journal article" date="2018" name="Science">
        <title>The opium poppy genome and morphinan production.</title>
        <authorList>
            <person name="Guo L."/>
            <person name="Winzer T."/>
            <person name="Yang X."/>
            <person name="Li Y."/>
            <person name="Ning Z."/>
            <person name="He Z."/>
            <person name="Teodor R."/>
            <person name="Lu Y."/>
            <person name="Bowser T.A."/>
            <person name="Graham I.A."/>
            <person name="Ye K."/>
        </authorList>
    </citation>
    <scope>NUCLEOTIDE SEQUENCE [LARGE SCALE GENOMIC DNA]</scope>
    <source>
        <strain evidence="18">cv. HN1</strain>
        <tissue evidence="17">Leaves</tissue>
    </source>
</reference>
<evidence type="ECO:0000256" key="14">
    <source>
        <dbReference type="ARBA" id="ARBA00024209"/>
    </source>
</evidence>
<evidence type="ECO:0000256" key="10">
    <source>
        <dbReference type="ARBA" id="ARBA00022786"/>
    </source>
</evidence>
<keyword evidence="10" id="KW-0833">Ubl conjugation pathway</keyword>
<dbReference type="GO" id="GO:0030247">
    <property type="term" value="F:polysaccharide binding"/>
    <property type="evidence" value="ECO:0007669"/>
    <property type="project" value="InterPro"/>
</dbReference>
<evidence type="ECO:0000259" key="16">
    <source>
        <dbReference type="Pfam" id="PF13947"/>
    </source>
</evidence>
<comment type="pathway">
    <text evidence="3">Protein modification; protein ubiquitination.</text>
</comment>
<keyword evidence="5" id="KW-0808">Transferase</keyword>
<evidence type="ECO:0000256" key="11">
    <source>
        <dbReference type="ARBA" id="ARBA00022833"/>
    </source>
</evidence>
<evidence type="ECO:0000313" key="17">
    <source>
        <dbReference type="EMBL" id="RZC51231.1"/>
    </source>
</evidence>
<protein>
    <recommendedName>
        <fullName evidence="4">RING-type E3 ubiquitin transferase</fullName>
        <ecNumber evidence="4">2.3.2.27</ecNumber>
    </recommendedName>
</protein>
<gene>
    <name evidence="17" type="ORF">C5167_019654</name>
</gene>
<dbReference type="GO" id="GO:0008270">
    <property type="term" value="F:zinc ion binding"/>
    <property type="evidence" value="ECO:0007669"/>
    <property type="project" value="UniProtKB-KW"/>
</dbReference>
<dbReference type="Gramene" id="RZC51231">
    <property type="protein sequence ID" value="RZC51231"/>
    <property type="gene ID" value="C5167_019654"/>
</dbReference>
<dbReference type="InterPro" id="IPR025287">
    <property type="entry name" value="WAK_GUB"/>
</dbReference>
<evidence type="ECO:0000256" key="15">
    <source>
        <dbReference type="SAM" id="Phobius"/>
    </source>
</evidence>
<accession>A0A4Y7IU16</accession>
<dbReference type="GO" id="GO:0061630">
    <property type="term" value="F:ubiquitin protein ligase activity"/>
    <property type="evidence" value="ECO:0007669"/>
    <property type="project" value="UniProtKB-EC"/>
</dbReference>
<evidence type="ECO:0000256" key="7">
    <source>
        <dbReference type="ARBA" id="ARBA00022723"/>
    </source>
</evidence>
<evidence type="ECO:0000256" key="6">
    <source>
        <dbReference type="ARBA" id="ARBA00022692"/>
    </source>
</evidence>
<organism evidence="17 18">
    <name type="scientific">Papaver somniferum</name>
    <name type="common">Opium poppy</name>
    <dbReference type="NCBI Taxonomy" id="3469"/>
    <lineage>
        <taxon>Eukaryota</taxon>
        <taxon>Viridiplantae</taxon>
        <taxon>Streptophyta</taxon>
        <taxon>Embryophyta</taxon>
        <taxon>Tracheophyta</taxon>
        <taxon>Spermatophyta</taxon>
        <taxon>Magnoliopsida</taxon>
        <taxon>Ranunculales</taxon>
        <taxon>Papaveraceae</taxon>
        <taxon>Papaveroideae</taxon>
        <taxon>Papaver</taxon>
    </lineage>
</organism>
<dbReference type="InterPro" id="IPR046948">
    <property type="entry name" value="ATL20-22-like"/>
</dbReference>
<dbReference type="PANTHER" id="PTHR46279">
    <property type="entry name" value="RING/U-BOX SUPERFAMILY PROTEIN"/>
    <property type="match status" value="1"/>
</dbReference>
<proteinExistence type="inferred from homology"/>
<feature type="non-terminal residue" evidence="17">
    <location>
        <position position="1"/>
    </location>
</feature>